<evidence type="ECO:0000256" key="1">
    <source>
        <dbReference type="SAM" id="MobiDB-lite"/>
    </source>
</evidence>
<name>A0A0D2PNT8_GOSRA</name>
<organism evidence="2 3">
    <name type="scientific">Gossypium raimondii</name>
    <name type="common">Peruvian cotton</name>
    <name type="synonym">Gossypium klotzschianum subsp. raimondii</name>
    <dbReference type="NCBI Taxonomy" id="29730"/>
    <lineage>
        <taxon>Eukaryota</taxon>
        <taxon>Viridiplantae</taxon>
        <taxon>Streptophyta</taxon>
        <taxon>Embryophyta</taxon>
        <taxon>Tracheophyta</taxon>
        <taxon>Spermatophyta</taxon>
        <taxon>Magnoliopsida</taxon>
        <taxon>eudicotyledons</taxon>
        <taxon>Gunneridae</taxon>
        <taxon>Pentapetalae</taxon>
        <taxon>rosids</taxon>
        <taxon>malvids</taxon>
        <taxon>Malvales</taxon>
        <taxon>Malvaceae</taxon>
        <taxon>Malvoideae</taxon>
        <taxon>Gossypium</taxon>
    </lineage>
</organism>
<dbReference type="AlphaFoldDB" id="A0A0D2PNT8"/>
<dbReference type="Proteomes" id="UP000032304">
    <property type="component" value="Chromosome 8"/>
</dbReference>
<proteinExistence type="predicted"/>
<keyword evidence="3" id="KW-1185">Reference proteome</keyword>
<dbReference type="PANTHER" id="PTHR48434">
    <property type="entry name" value="(RAPE) HYPOTHETICAL PROTEIN"/>
    <property type="match status" value="1"/>
</dbReference>
<evidence type="ECO:0000313" key="3">
    <source>
        <dbReference type="Proteomes" id="UP000032304"/>
    </source>
</evidence>
<evidence type="ECO:0000313" key="2">
    <source>
        <dbReference type="EMBL" id="KJB47907.1"/>
    </source>
</evidence>
<dbReference type="OMA" id="CFGISIN"/>
<sequence>MEDQEMKKQMQTLKHGIPKNSSSETEPEPEENTQEYMMVLTEVSIQRYLIRINIVINNEFQLVTIALFDIGVDQNSIGFSKTQQYYKNILVLIESVLFKHYTDSKDPKFITHSTTQILKIVQPRDWSENPNTPKKFPAKFTTKSGHHLYFIYWDYQMAWYPIQIPKLVPRMVELTKNTFTEQSIFFSQLCISWIVSWNYSYEQDQCTGIPLLIQNYRNKWWDQFNDEKYDSKYLDNFFNKNPRLYKFEAPDQTTAKFLQVKSTASVMLAQTKTKNEYKKLMVEMLSSMDSESEDEKSSASSIKMVDLADDTTSVTITRTKKHDAKERNE</sequence>
<dbReference type="PANTHER" id="PTHR48434:SF1">
    <property type="entry name" value="(RAPE) HYPOTHETICAL PROTEIN"/>
    <property type="match status" value="1"/>
</dbReference>
<protein>
    <submittedName>
        <fullName evidence="2">Uncharacterized protein</fullName>
    </submittedName>
</protein>
<reference evidence="2 3" key="1">
    <citation type="journal article" date="2012" name="Nature">
        <title>Repeated polyploidization of Gossypium genomes and the evolution of spinnable cotton fibres.</title>
        <authorList>
            <person name="Paterson A.H."/>
            <person name="Wendel J.F."/>
            <person name="Gundlach H."/>
            <person name="Guo H."/>
            <person name="Jenkins J."/>
            <person name="Jin D."/>
            <person name="Llewellyn D."/>
            <person name="Showmaker K.C."/>
            <person name="Shu S."/>
            <person name="Udall J."/>
            <person name="Yoo M.J."/>
            <person name="Byers R."/>
            <person name="Chen W."/>
            <person name="Doron-Faigenboim A."/>
            <person name="Duke M.V."/>
            <person name="Gong L."/>
            <person name="Grimwood J."/>
            <person name="Grover C."/>
            <person name="Grupp K."/>
            <person name="Hu G."/>
            <person name="Lee T.H."/>
            <person name="Li J."/>
            <person name="Lin L."/>
            <person name="Liu T."/>
            <person name="Marler B.S."/>
            <person name="Page J.T."/>
            <person name="Roberts A.W."/>
            <person name="Romanel E."/>
            <person name="Sanders W.S."/>
            <person name="Szadkowski E."/>
            <person name="Tan X."/>
            <person name="Tang H."/>
            <person name="Xu C."/>
            <person name="Wang J."/>
            <person name="Wang Z."/>
            <person name="Zhang D."/>
            <person name="Zhang L."/>
            <person name="Ashrafi H."/>
            <person name="Bedon F."/>
            <person name="Bowers J.E."/>
            <person name="Brubaker C.L."/>
            <person name="Chee P.W."/>
            <person name="Das S."/>
            <person name="Gingle A.R."/>
            <person name="Haigler C.H."/>
            <person name="Harker D."/>
            <person name="Hoffmann L.V."/>
            <person name="Hovav R."/>
            <person name="Jones D.C."/>
            <person name="Lemke C."/>
            <person name="Mansoor S."/>
            <person name="ur Rahman M."/>
            <person name="Rainville L.N."/>
            <person name="Rambani A."/>
            <person name="Reddy U.K."/>
            <person name="Rong J.K."/>
            <person name="Saranga Y."/>
            <person name="Scheffler B.E."/>
            <person name="Scheffler J.A."/>
            <person name="Stelly D.M."/>
            <person name="Triplett B.A."/>
            <person name="Van Deynze A."/>
            <person name="Vaslin M.F."/>
            <person name="Waghmare V.N."/>
            <person name="Walford S.A."/>
            <person name="Wright R.J."/>
            <person name="Zaki E.A."/>
            <person name="Zhang T."/>
            <person name="Dennis E.S."/>
            <person name="Mayer K.F."/>
            <person name="Peterson D.G."/>
            <person name="Rokhsar D.S."/>
            <person name="Wang X."/>
            <person name="Schmutz J."/>
        </authorList>
    </citation>
    <scope>NUCLEOTIDE SEQUENCE [LARGE SCALE GENOMIC DNA]</scope>
</reference>
<dbReference type="EMBL" id="CM001747">
    <property type="protein sequence ID" value="KJB47907.1"/>
    <property type="molecule type" value="Genomic_DNA"/>
</dbReference>
<feature type="region of interest" description="Disordered" evidence="1">
    <location>
        <begin position="1"/>
        <end position="32"/>
    </location>
</feature>
<dbReference type="Gramene" id="KJB47907">
    <property type="protein sequence ID" value="KJB47907"/>
    <property type="gene ID" value="B456_008G047900"/>
</dbReference>
<accession>A0A0D2PNT8</accession>
<gene>
    <name evidence="2" type="ORF">B456_008G047900</name>
</gene>